<dbReference type="InterPro" id="IPR050638">
    <property type="entry name" value="AA-Vitamin_Transporters"/>
</dbReference>
<sequence>MLIYFALERTTVINVTLISQLDGVFFIIISTLIIGIKVSRNEIWGYSIITIGTFSILFYKSGFTFRIGDWLVVLATICINAIEVIDKRLIEDCSFMTITSVTNLFSAIIFFWITYLSFGWEHFLGVFHGELWIIMLVYAGLTIVLADVLWLKALKLNISLNLVSKLSLLSPAITLLLAFFLLDEIPTSPEVFGIIVIFLGLFVTAFAKARPRKLKTNSVKT</sequence>
<comment type="similarity">
    <text evidence="2">Belongs to the EamA transporter family.</text>
</comment>
<keyword evidence="4 6" id="KW-1133">Transmembrane helix</keyword>
<dbReference type="SUPFAM" id="SSF103481">
    <property type="entry name" value="Multidrug resistance efflux transporter EmrE"/>
    <property type="match status" value="1"/>
</dbReference>
<evidence type="ECO:0000313" key="8">
    <source>
        <dbReference type="EMBL" id="KTD20458.1"/>
    </source>
</evidence>
<dbReference type="EMBL" id="LNYH01000101">
    <property type="protein sequence ID" value="KTD20458.1"/>
    <property type="molecule type" value="Genomic_DNA"/>
</dbReference>
<evidence type="ECO:0000256" key="4">
    <source>
        <dbReference type="ARBA" id="ARBA00022989"/>
    </source>
</evidence>
<evidence type="ECO:0000256" key="6">
    <source>
        <dbReference type="SAM" id="Phobius"/>
    </source>
</evidence>
<name>A0A0W0VK30_9GAMM</name>
<organism evidence="8 9">
    <name type="scientific">Legionella israelensis</name>
    <dbReference type="NCBI Taxonomy" id="454"/>
    <lineage>
        <taxon>Bacteria</taxon>
        <taxon>Pseudomonadati</taxon>
        <taxon>Pseudomonadota</taxon>
        <taxon>Gammaproteobacteria</taxon>
        <taxon>Legionellales</taxon>
        <taxon>Legionellaceae</taxon>
        <taxon>Legionella</taxon>
    </lineage>
</organism>
<keyword evidence="9" id="KW-1185">Reference proteome</keyword>
<evidence type="ECO:0000259" key="7">
    <source>
        <dbReference type="Pfam" id="PF00892"/>
    </source>
</evidence>
<feature type="domain" description="EamA" evidence="7">
    <location>
        <begin position="67"/>
        <end position="204"/>
    </location>
</feature>
<dbReference type="GO" id="GO:0016020">
    <property type="term" value="C:membrane"/>
    <property type="evidence" value="ECO:0007669"/>
    <property type="project" value="UniProtKB-SubCell"/>
</dbReference>
<keyword evidence="3 6" id="KW-0812">Transmembrane</keyword>
<keyword evidence="5 6" id="KW-0472">Membrane</keyword>
<accession>A0A0W0VK30</accession>
<evidence type="ECO:0000256" key="1">
    <source>
        <dbReference type="ARBA" id="ARBA00004141"/>
    </source>
</evidence>
<gene>
    <name evidence="8" type="ORF">Lisr_1777</name>
</gene>
<feature type="transmembrane region" description="Helical" evidence="6">
    <location>
        <begin position="188"/>
        <end position="207"/>
    </location>
</feature>
<feature type="transmembrane region" description="Helical" evidence="6">
    <location>
        <begin position="12"/>
        <end position="36"/>
    </location>
</feature>
<feature type="transmembrane region" description="Helical" evidence="6">
    <location>
        <begin position="43"/>
        <end position="61"/>
    </location>
</feature>
<comment type="caution">
    <text evidence="8">The sequence shown here is derived from an EMBL/GenBank/DDBJ whole genome shotgun (WGS) entry which is preliminary data.</text>
</comment>
<dbReference type="InterPro" id="IPR037185">
    <property type="entry name" value="EmrE-like"/>
</dbReference>
<dbReference type="PANTHER" id="PTHR32322">
    <property type="entry name" value="INNER MEMBRANE TRANSPORTER"/>
    <property type="match status" value="1"/>
</dbReference>
<dbReference type="PANTHER" id="PTHR32322:SF2">
    <property type="entry name" value="EAMA DOMAIN-CONTAINING PROTEIN"/>
    <property type="match status" value="1"/>
</dbReference>
<feature type="transmembrane region" description="Helical" evidence="6">
    <location>
        <begin position="97"/>
        <end position="119"/>
    </location>
</feature>
<evidence type="ECO:0000256" key="5">
    <source>
        <dbReference type="ARBA" id="ARBA00023136"/>
    </source>
</evidence>
<dbReference type="InterPro" id="IPR000620">
    <property type="entry name" value="EamA_dom"/>
</dbReference>
<proteinExistence type="inferred from homology"/>
<evidence type="ECO:0000313" key="9">
    <source>
        <dbReference type="Proteomes" id="UP000054761"/>
    </source>
</evidence>
<comment type="subcellular location">
    <subcellularLocation>
        <location evidence="1">Membrane</location>
        <topology evidence="1">Multi-pass membrane protein</topology>
    </subcellularLocation>
</comment>
<dbReference type="Pfam" id="PF00892">
    <property type="entry name" value="EamA"/>
    <property type="match status" value="1"/>
</dbReference>
<dbReference type="PATRIC" id="fig|454.4.peg.1931"/>
<evidence type="ECO:0000256" key="3">
    <source>
        <dbReference type="ARBA" id="ARBA00022692"/>
    </source>
</evidence>
<feature type="transmembrane region" description="Helical" evidence="6">
    <location>
        <begin position="162"/>
        <end position="182"/>
    </location>
</feature>
<protein>
    <submittedName>
        <fullName evidence="8">Drug/transporter permease</fullName>
    </submittedName>
</protein>
<evidence type="ECO:0000256" key="2">
    <source>
        <dbReference type="ARBA" id="ARBA00007362"/>
    </source>
</evidence>
<feature type="transmembrane region" description="Helical" evidence="6">
    <location>
        <begin position="131"/>
        <end position="150"/>
    </location>
</feature>
<dbReference type="Proteomes" id="UP000054761">
    <property type="component" value="Unassembled WGS sequence"/>
</dbReference>
<dbReference type="AlphaFoldDB" id="A0A0W0VK30"/>
<reference evidence="8 9" key="1">
    <citation type="submission" date="2015-11" db="EMBL/GenBank/DDBJ databases">
        <title>Genomic analysis of 38 Legionella species identifies large and diverse effector repertoires.</title>
        <authorList>
            <person name="Burstein D."/>
            <person name="Amaro F."/>
            <person name="Zusman T."/>
            <person name="Lifshitz Z."/>
            <person name="Cohen O."/>
            <person name="Gilbert J.A."/>
            <person name="Pupko T."/>
            <person name="Shuman H.A."/>
            <person name="Segal G."/>
        </authorList>
    </citation>
    <scope>NUCLEOTIDE SEQUENCE [LARGE SCALE GENOMIC DNA]</scope>
    <source>
        <strain evidence="8 9">Bercovier 4</strain>
    </source>
</reference>